<dbReference type="GO" id="GO:0008652">
    <property type="term" value="P:amino acid biosynthetic process"/>
    <property type="evidence" value="ECO:0007669"/>
    <property type="project" value="UniProtKB-KW"/>
</dbReference>
<evidence type="ECO:0000256" key="9">
    <source>
        <dbReference type="ARBA" id="ARBA00023285"/>
    </source>
</evidence>
<dbReference type="InterPro" id="IPR016037">
    <property type="entry name" value="DHQ_synth_AroB"/>
</dbReference>
<feature type="binding site" evidence="10">
    <location>
        <position position="245"/>
    </location>
    <ligand>
        <name>Zn(2+)</name>
        <dbReference type="ChEBI" id="CHEBI:29105"/>
    </ligand>
</feature>
<evidence type="ECO:0000256" key="2">
    <source>
        <dbReference type="ARBA" id="ARBA00001947"/>
    </source>
</evidence>
<dbReference type="SUPFAM" id="SSF56796">
    <property type="entry name" value="Dehydroquinate synthase-like"/>
    <property type="match status" value="1"/>
</dbReference>
<evidence type="ECO:0000256" key="10">
    <source>
        <dbReference type="HAMAP-Rule" id="MF_00110"/>
    </source>
</evidence>
<feature type="binding site" evidence="10">
    <location>
        <position position="143"/>
    </location>
    <ligand>
        <name>NAD(+)</name>
        <dbReference type="ChEBI" id="CHEBI:57540"/>
    </ligand>
</feature>
<dbReference type="InterPro" id="IPR030960">
    <property type="entry name" value="DHQS/DOIS_N"/>
</dbReference>
<keyword evidence="10" id="KW-0057">Aromatic amino acid biosynthesis</keyword>
<dbReference type="Proteomes" id="UP000557872">
    <property type="component" value="Unassembled WGS sequence"/>
</dbReference>
<dbReference type="PANTHER" id="PTHR43622:SF1">
    <property type="entry name" value="3-DEHYDROQUINATE SYNTHASE"/>
    <property type="match status" value="1"/>
</dbReference>
<comment type="caution">
    <text evidence="14">The sequence shown here is derived from an EMBL/GenBank/DDBJ whole genome shotgun (WGS) entry which is preliminary data.</text>
</comment>
<dbReference type="InterPro" id="IPR050071">
    <property type="entry name" value="Dehydroquinate_synthase"/>
</dbReference>
<gene>
    <name evidence="10 14" type="primary">aroB</name>
    <name evidence="14" type="ORF">HW115_13620</name>
</gene>
<protein>
    <recommendedName>
        <fullName evidence="10 11">3-dehydroquinate synthase</fullName>
        <shortName evidence="10">DHQS</shortName>
        <ecNumber evidence="10 11">4.2.3.4</ecNumber>
    </recommendedName>
</protein>
<feature type="binding site" evidence="10">
    <location>
        <position position="152"/>
    </location>
    <ligand>
        <name>NAD(+)</name>
        <dbReference type="ChEBI" id="CHEBI:57540"/>
    </ligand>
</feature>
<comment type="pathway">
    <text evidence="10">Metabolic intermediate biosynthesis; chorismate biosynthesis; chorismate from D-erythrose 4-phosphate and phosphoenolpyruvate: step 2/7.</text>
</comment>
<comment type="cofactor">
    <cofactor evidence="1 10">
        <name>NAD(+)</name>
        <dbReference type="ChEBI" id="CHEBI:57540"/>
    </cofactor>
</comment>
<keyword evidence="10" id="KW-0963">Cytoplasm</keyword>
<dbReference type="PANTHER" id="PTHR43622">
    <property type="entry name" value="3-DEHYDROQUINATE SYNTHASE"/>
    <property type="match status" value="1"/>
</dbReference>
<reference evidence="14 15" key="1">
    <citation type="submission" date="2020-07" db="EMBL/GenBank/DDBJ databases">
        <title>Roseicoccus Jingziensis gen. nov., sp. nov., isolated from coastal seawater.</title>
        <authorList>
            <person name="Feng X."/>
        </authorList>
    </citation>
    <scope>NUCLEOTIDE SEQUENCE [LARGE SCALE GENOMIC DNA]</scope>
    <source>
        <strain evidence="14 15">N1E253</strain>
    </source>
</reference>
<organism evidence="14 15">
    <name type="scientific">Oceaniferula marina</name>
    <dbReference type="NCBI Taxonomy" id="2748318"/>
    <lineage>
        <taxon>Bacteria</taxon>
        <taxon>Pseudomonadati</taxon>
        <taxon>Verrucomicrobiota</taxon>
        <taxon>Verrucomicrobiia</taxon>
        <taxon>Verrucomicrobiales</taxon>
        <taxon>Verrucomicrobiaceae</taxon>
        <taxon>Oceaniferula</taxon>
    </lineage>
</organism>
<evidence type="ECO:0000256" key="5">
    <source>
        <dbReference type="ARBA" id="ARBA00022741"/>
    </source>
</evidence>
<dbReference type="Pfam" id="PF24621">
    <property type="entry name" value="DHQS_C"/>
    <property type="match status" value="1"/>
</dbReference>
<keyword evidence="4 10" id="KW-0479">Metal-binding</keyword>
<evidence type="ECO:0000256" key="6">
    <source>
        <dbReference type="ARBA" id="ARBA00022833"/>
    </source>
</evidence>
<evidence type="ECO:0000256" key="3">
    <source>
        <dbReference type="ARBA" id="ARBA00003485"/>
    </source>
</evidence>
<dbReference type="InterPro" id="IPR056179">
    <property type="entry name" value="DHQS_C"/>
</dbReference>
<evidence type="ECO:0000256" key="7">
    <source>
        <dbReference type="ARBA" id="ARBA00023027"/>
    </source>
</evidence>
<dbReference type="NCBIfam" id="TIGR01357">
    <property type="entry name" value="aroB"/>
    <property type="match status" value="1"/>
</dbReference>
<dbReference type="GO" id="GO:0000166">
    <property type="term" value="F:nucleotide binding"/>
    <property type="evidence" value="ECO:0007669"/>
    <property type="project" value="UniProtKB-KW"/>
</dbReference>
<keyword evidence="7 10" id="KW-0520">NAD</keyword>
<comment type="subcellular location">
    <subcellularLocation>
        <location evidence="10">Cytoplasm</location>
    </subcellularLocation>
</comment>
<dbReference type="Pfam" id="PF01761">
    <property type="entry name" value="DHQ_synthase"/>
    <property type="match status" value="1"/>
</dbReference>
<comment type="similarity">
    <text evidence="10">Belongs to the sugar phosphate cyclases superfamily. Dehydroquinate synthase family.</text>
</comment>
<feature type="binding site" evidence="10">
    <location>
        <position position="262"/>
    </location>
    <ligand>
        <name>Zn(2+)</name>
        <dbReference type="ChEBI" id="CHEBI:29105"/>
    </ligand>
</feature>
<dbReference type="InterPro" id="IPR030963">
    <property type="entry name" value="DHQ_synth_fam"/>
</dbReference>
<dbReference type="GO" id="GO:0009423">
    <property type="term" value="P:chorismate biosynthetic process"/>
    <property type="evidence" value="ECO:0007669"/>
    <property type="project" value="UniProtKB-UniRule"/>
</dbReference>
<feature type="binding site" evidence="10">
    <location>
        <begin position="106"/>
        <end position="110"/>
    </location>
    <ligand>
        <name>NAD(+)</name>
        <dbReference type="ChEBI" id="CHEBI:57540"/>
    </ligand>
</feature>
<evidence type="ECO:0000256" key="8">
    <source>
        <dbReference type="ARBA" id="ARBA00023239"/>
    </source>
</evidence>
<feature type="binding site" evidence="10">
    <location>
        <position position="185"/>
    </location>
    <ligand>
        <name>Zn(2+)</name>
        <dbReference type="ChEBI" id="CHEBI:29105"/>
    </ligand>
</feature>
<dbReference type="AlphaFoldDB" id="A0A851GH14"/>
<name>A0A851GH14_9BACT</name>
<dbReference type="FunFam" id="3.40.50.1970:FF:000007">
    <property type="entry name" value="Pentafunctional AROM polypeptide"/>
    <property type="match status" value="1"/>
</dbReference>
<evidence type="ECO:0000256" key="1">
    <source>
        <dbReference type="ARBA" id="ARBA00001911"/>
    </source>
</evidence>
<comment type="function">
    <text evidence="3 10">Catalyzes the conversion of 3-deoxy-D-arabino-heptulosonate 7-phosphate (DAHP) to dehydroquinate (DHQ).</text>
</comment>
<dbReference type="CDD" id="cd08195">
    <property type="entry name" value="DHQS"/>
    <property type="match status" value="1"/>
</dbReference>
<dbReference type="GO" id="GO:0009073">
    <property type="term" value="P:aromatic amino acid family biosynthetic process"/>
    <property type="evidence" value="ECO:0007669"/>
    <property type="project" value="UniProtKB-KW"/>
</dbReference>
<keyword evidence="6 10" id="KW-0862">Zinc</keyword>
<comment type="caution">
    <text evidence="10">Lacks conserved residue(s) required for the propagation of feature annotation.</text>
</comment>
<dbReference type="EMBL" id="JACBAZ010000005">
    <property type="protein sequence ID" value="NWK56656.1"/>
    <property type="molecule type" value="Genomic_DNA"/>
</dbReference>
<feature type="domain" description="3-dehydroquinate synthase C-terminal" evidence="13">
    <location>
        <begin position="182"/>
        <end position="322"/>
    </location>
</feature>
<keyword evidence="5 10" id="KW-0547">Nucleotide-binding</keyword>
<evidence type="ECO:0000259" key="12">
    <source>
        <dbReference type="Pfam" id="PF01761"/>
    </source>
</evidence>
<proteinExistence type="inferred from homology"/>
<evidence type="ECO:0000259" key="13">
    <source>
        <dbReference type="Pfam" id="PF24621"/>
    </source>
</evidence>
<dbReference type="HAMAP" id="MF_00110">
    <property type="entry name" value="DHQ_synthase"/>
    <property type="match status" value="1"/>
</dbReference>
<comment type="cofactor">
    <cofactor evidence="2">
        <name>Zn(2+)</name>
        <dbReference type="ChEBI" id="CHEBI:29105"/>
    </cofactor>
</comment>
<dbReference type="PIRSF" id="PIRSF001455">
    <property type="entry name" value="DHQ_synth"/>
    <property type="match status" value="1"/>
</dbReference>
<keyword evidence="15" id="KW-1185">Reference proteome</keyword>
<evidence type="ECO:0000313" key="14">
    <source>
        <dbReference type="EMBL" id="NWK56656.1"/>
    </source>
</evidence>
<dbReference type="GO" id="GO:0046872">
    <property type="term" value="F:metal ion binding"/>
    <property type="evidence" value="ECO:0007669"/>
    <property type="project" value="UniProtKB-KW"/>
</dbReference>
<dbReference type="GO" id="GO:0005737">
    <property type="term" value="C:cytoplasm"/>
    <property type="evidence" value="ECO:0007669"/>
    <property type="project" value="UniProtKB-SubCell"/>
</dbReference>
<dbReference type="RefSeq" id="WP_178933456.1">
    <property type="nucleotide sequence ID" value="NZ_JACBAZ010000005.1"/>
</dbReference>
<evidence type="ECO:0000256" key="4">
    <source>
        <dbReference type="ARBA" id="ARBA00022723"/>
    </source>
</evidence>
<feature type="binding site" evidence="10">
    <location>
        <begin position="130"/>
        <end position="131"/>
    </location>
    <ligand>
        <name>NAD(+)</name>
        <dbReference type="ChEBI" id="CHEBI:57540"/>
    </ligand>
</feature>
<keyword evidence="8 10" id="KW-0456">Lyase</keyword>
<dbReference type="GO" id="GO:0003856">
    <property type="term" value="F:3-dehydroquinate synthase activity"/>
    <property type="evidence" value="ECO:0007669"/>
    <property type="project" value="UniProtKB-UniRule"/>
</dbReference>
<feature type="domain" description="3-dehydroquinate synthase N-terminal" evidence="12">
    <location>
        <begin position="69"/>
        <end position="180"/>
    </location>
</feature>
<dbReference type="EC" id="4.2.3.4" evidence="10 11"/>
<keyword evidence="9 10" id="KW-0170">Cobalt</keyword>
<keyword evidence="10" id="KW-0028">Amino-acid biosynthesis</keyword>
<comment type="cofactor">
    <cofactor evidence="10">
        <name>Co(2+)</name>
        <dbReference type="ChEBI" id="CHEBI:48828"/>
    </cofactor>
    <cofactor evidence="10">
        <name>Zn(2+)</name>
        <dbReference type="ChEBI" id="CHEBI:29105"/>
    </cofactor>
    <text evidence="10">Binds 1 divalent metal cation per subunit. Can use either Co(2+) or Zn(2+).</text>
</comment>
<feature type="binding site" evidence="10">
    <location>
        <begin position="170"/>
        <end position="173"/>
    </location>
    <ligand>
        <name>NAD(+)</name>
        <dbReference type="ChEBI" id="CHEBI:57540"/>
    </ligand>
</feature>
<evidence type="ECO:0000313" key="15">
    <source>
        <dbReference type="Proteomes" id="UP000557872"/>
    </source>
</evidence>
<dbReference type="Gene3D" id="3.40.50.1970">
    <property type="match status" value="1"/>
</dbReference>
<comment type="catalytic activity">
    <reaction evidence="10">
        <text>7-phospho-2-dehydro-3-deoxy-D-arabino-heptonate = 3-dehydroquinate + phosphate</text>
        <dbReference type="Rhea" id="RHEA:21968"/>
        <dbReference type="ChEBI" id="CHEBI:32364"/>
        <dbReference type="ChEBI" id="CHEBI:43474"/>
        <dbReference type="ChEBI" id="CHEBI:58394"/>
        <dbReference type="EC" id="4.2.3.4"/>
    </reaction>
</comment>
<dbReference type="UniPathway" id="UPA00053">
    <property type="reaction ID" value="UER00085"/>
</dbReference>
<sequence>MPTVHLDLADRSYDILVEDGLLDSIGSLVQSTGLKGKCALITDSNVGPLYAQRVMDSLDEAGISSSCHTFPAGEASKSMSQSSALCSELINAGHDRASFVLALGGGVTGDLAGFVAAIFYRGVPFVQVPTTIVSQVDSSAGGKTGVNAPEGKNLIGAFHQPRLVVVDPMTLATLPGREYREGYAEAIKHAAIRDEAMIDDLNALDPSDQHPSADLLARNLAIKARVVEEDERETSGTRALLNFGHTVGHGIEASLPYGEMLHGEAISLGTRAALILSEQLNGFPRADSQRILQFLEAFQLPLVLSDHIETDTIMDKLLRDKKFSGGTIHFVLLTKAGSAEVSDQVTLDDIRNAIEQLRTPVDSDPTRG</sequence>
<accession>A0A851GH14</accession>
<dbReference type="Gene3D" id="1.20.1090.10">
    <property type="entry name" value="Dehydroquinate synthase-like - alpha domain"/>
    <property type="match status" value="1"/>
</dbReference>
<evidence type="ECO:0000256" key="11">
    <source>
        <dbReference type="NCBIfam" id="TIGR01357"/>
    </source>
</evidence>